<dbReference type="Proteomes" id="UP000289220">
    <property type="component" value="Unassembled WGS sequence"/>
</dbReference>
<dbReference type="Pfam" id="PF03567">
    <property type="entry name" value="Sulfotransfer_2"/>
    <property type="match status" value="1"/>
</dbReference>
<dbReference type="GO" id="GO:0008146">
    <property type="term" value="F:sulfotransferase activity"/>
    <property type="evidence" value="ECO:0007669"/>
    <property type="project" value="InterPro"/>
</dbReference>
<keyword evidence="9" id="KW-1185">Reference proteome</keyword>
<keyword evidence="6" id="KW-0472">Membrane</keyword>
<name>A0A7Z8Y5T4_9CAUL</name>
<dbReference type="SUPFAM" id="SSF52540">
    <property type="entry name" value="P-loop containing nucleoside triphosphate hydrolases"/>
    <property type="match status" value="1"/>
</dbReference>
<dbReference type="AlphaFoldDB" id="A0A7Z8Y5T4"/>
<evidence type="ECO:0000313" key="9">
    <source>
        <dbReference type="Proteomes" id="UP000289220"/>
    </source>
</evidence>
<accession>A0A7Z8Y5T4</accession>
<evidence type="ECO:0000256" key="3">
    <source>
        <dbReference type="ARBA" id="ARBA00022692"/>
    </source>
</evidence>
<dbReference type="Gene3D" id="3.40.50.300">
    <property type="entry name" value="P-loop containing nucleotide triphosphate hydrolases"/>
    <property type="match status" value="1"/>
</dbReference>
<gene>
    <name evidence="8" type="ORF">BREV_BREV_02745</name>
</gene>
<evidence type="ECO:0000256" key="2">
    <source>
        <dbReference type="ARBA" id="ARBA00022679"/>
    </source>
</evidence>
<protein>
    <recommendedName>
        <fullName evidence="10">Sulfotransferase family protein</fullName>
    </recommendedName>
</protein>
<evidence type="ECO:0000256" key="1">
    <source>
        <dbReference type="ARBA" id="ARBA00004323"/>
    </source>
</evidence>
<comment type="caution">
    <text evidence="8">The sequence shown here is derived from an EMBL/GenBank/DDBJ whole genome shotgun (WGS) entry which is preliminary data.</text>
</comment>
<dbReference type="PANTHER" id="PTHR12137:SF54">
    <property type="entry name" value="CARBOHYDRATE SULFOTRANSFERASE"/>
    <property type="match status" value="1"/>
</dbReference>
<organism evidence="8 9">
    <name type="scientific">Brevundimonas mediterranea</name>
    <dbReference type="NCBI Taxonomy" id="74329"/>
    <lineage>
        <taxon>Bacteria</taxon>
        <taxon>Pseudomonadati</taxon>
        <taxon>Pseudomonadota</taxon>
        <taxon>Alphaproteobacteria</taxon>
        <taxon>Caulobacterales</taxon>
        <taxon>Caulobacteraceae</taxon>
        <taxon>Brevundimonas</taxon>
    </lineage>
</organism>
<keyword evidence="2" id="KW-0808">Transferase</keyword>
<evidence type="ECO:0000256" key="4">
    <source>
        <dbReference type="ARBA" id="ARBA00022989"/>
    </source>
</evidence>
<dbReference type="EMBL" id="UXHF01000070">
    <property type="protein sequence ID" value="VDC51477.1"/>
    <property type="molecule type" value="Genomic_DNA"/>
</dbReference>
<proteinExistence type="predicted"/>
<dbReference type="PANTHER" id="PTHR12137">
    <property type="entry name" value="CARBOHYDRATE SULFOTRANSFERASE"/>
    <property type="match status" value="1"/>
</dbReference>
<comment type="subcellular location">
    <subcellularLocation>
        <location evidence="1">Golgi apparatus membrane</location>
        <topology evidence="1">Single-pass type II membrane protein</topology>
    </subcellularLocation>
</comment>
<keyword evidence="3" id="KW-0812">Transmembrane</keyword>
<dbReference type="RefSeq" id="WP_154726643.1">
    <property type="nucleotide sequence ID" value="NZ_UXHF01000070.1"/>
</dbReference>
<reference evidence="8 9" key="1">
    <citation type="submission" date="2018-11" db="EMBL/GenBank/DDBJ databases">
        <authorList>
            <person name="Peiro R."/>
            <person name="Begona"/>
            <person name="Cbmso G."/>
            <person name="Lopez M."/>
            <person name="Gonzalez S."/>
            <person name="Sacristan E."/>
            <person name="Castillo E."/>
        </authorList>
    </citation>
    <scope>NUCLEOTIDE SEQUENCE [LARGE SCALE GENOMIC DNA]</scope>
    <source>
        <strain evidence="8">Brev_genome</strain>
    </source>
</reference>
<evidence type="ECO:0000256" key="6">
    <source>
        <dbReference type="ARBA" id="ARBA00023136"/>
    </source>
</evidence>
<keyword evidence="7" id="KW-0325">Glycoprotein</keyword>
<evidence type="ECO:0000313" key="8">
    <source>
        <dbReference type="EMBL" id="VDC51477.1"/>
    </source>
</evidence>
<evidence type="ECO:0000256" key="5">
    <source>
        <dbReference type="ARBA" id="ARBA00023034"/>
    </source>
</evidence>
<keyword evidence="5" id="KW-0333">Golgi apparatus</keyword>
<keyword evidence="4" id="KW-1133">Transmembrane helix</keyword>
<evidence type="ECO:0008006" key="10">
    <source>
        <dbReference type="Google" id="ProtNLM"/>
    </source>
</evidence>
<dbReference type="GO" id="GO:0016020">
    <property type="term" value="C:membrane"/>
    <property type="evidence" value="ECO:0007669"/>
    <property type="project" value="InterPro"/>
</dbReference>
<dbReference type="InterPro" id="IPR027417">
    <property type="entry name" value="P-loop_NTPase"/>
</dbReference>
<sequence length="212" mass="24721">MIVSHHHRFIFAAVPKTGTHAVRRALREQMGEEDLEQVGLFIDKRFPWEDLAAIRHGHLSLRQVRPYVGEEAFADYFKFAFVRNPFDRFVSYCAFMLRDGDVFQRRPRDVMRHFLFQQPPEQHILFQPQASLLADEDGKTLLTDQFGRVEEMQASYDSLCARIGIAARPLDRVNASTHGDYRLYYDKQLIDGVAARYAQDIELFGYSFEGLR</sequence>
<evidence type="ECO:0000256" key="7">
    <source>
        <dbReference type="ARBA" id="ARBA00023180"/>
    </source>
</evidence>
<dbReference type="InterPro" id="IPR018011">
    <property type="entry name" value="Carb_sulfotrans_8-10"/>
</dbReference>
<dbReference type="GO" id="GO:0016051">
    <property type="term" value="P:carbohydrate biosynthetic process"/>
    <property type="evidence" value="ECO:0007669"/>
    <property type="project" value="InterPro"/>
</dbReference>
<dbReference type="InterPro" id="IPR005331">
    <property type="entry name" value="Sulfotransferase"/>
</dbReference>